<accession>A0A445CKP8</accession>
<name>A0A445CKP8_ARAHY</name>
<reference evidence="2 3" key="1">
    <citation type="submission" date="2019-01" db="EMBL/GenBank/DDBJ databases">
        <title>Sequencing of cultivated peanut Arachis hypogaea provides insights into genome evolution and oil improvement.</title>
        <authorList>
            <person name="Chen X."/>
        </authorList>
    </citation>
    <scope>NUCLEOTIDE SEQUENCE [LARGE SCALE GENOMIC DNA]</scope>
    <source>
        <strain evidence="3">cv. Fuhuasheng</strain>
        <tissue evidence="2">Leaves</tissue>
    </source>
</reference>
<evidence type="ECO:0000313" key="2">
    <source>
        <dbReference type="EMBL" id="RYR51473.1"/>
    </source>
</evidence>
<keyword evidence="3" id="KW-1185">Reference proteome</keyword>
<sequence>MEGSGKKVVAMKDWETKGEKLKKMGLGVPALPFTFVAHLLAVAAIVMVLLWNIHFRGGLAWEATNKNLILNAERKHKC</sequence>
<comment type="caution">
    <text evidence="2">The sequence shown here is derived from an EMBL/GenBank/DDBJ whole genome shotgun (WGS) entry which is preliminary data.</text>
</comment>
<evidence type="ECO:0000313" key="3">
    <source>
        <dbReference type="Proteomes" id="UP000289738"/>
    </source>
</evidence>
<dbReference type="EMBL" id="SDMP01000006">
    <property type="protein sequence ID" value="RYR51473.1"/>
    <property type="molecule type" value="Genomic_DNA"/>
</dbReference>
<keyword evidence="1" id="KW-0812">Transmembrane</keyword>
<protein>
    <submittedName>
        <fullName evidence="2">Uncharacterized protein</fullName>
    </submittedName>
</protein>
<dbReference type="STRING" id="3818.A0A445CKP8"/>
<feature type="transmembrane region" description="Helical" evidence="1">
    <location>
        <begin position="30"/>
        <end position="51"/>
    </location>
</feature>
<gene>
    <name evidence="2" type="ORF">Ahy_A06g026487</name>
</gene>
<keyword evidence="1" id="KW-0472">Membrane</keyword>
<dbReference type="AlphaFoldDB" id="A0A445CKP8"/>
<evidence type="ECO:0000256" key="1">
    <source>
        <dbReference type="SAM" id="Phobius"/>
    </source>
</evidence>
<organism evidence="2 3">
    <name type="scientific">Arachis hypogaea</name>
    <name type="common">Peanut</name>
    <dbReference type="NCBI Taxonomy" id="3818"/>
    <lineage>
        <taxon>Eukaryota</taxon>
        <taxon>Viridiplantae</taxon>
        <taxon>Streptophyta</taxon>
        <taxon>Embryophyta</taxon>
        <taxon>Tracheophyta</taxon>
        <taxon>Spermatophyta</taxon>
        <taxon>Magnoliopsida</taxon>
        <taxon>eudicotyledons</taxon>
        <taxon>Gunneridae</taxon>
        <taxon>Pentapetalae</taxon>
        <taxon>rosids</taxon>
        <taxon>fabids</taxon>
        <taxon>Fabales</taxon>
        <taxon>Fabaceae</taxon>
        <taxon>Papilionoideae</taxon>
        <taxon>50 kb inversion clade</taxon>
        <taxon>dalbergioids sensu lato</taxon>
        <taxon>Dalbergieae</taxon>
        <taxon>Pterocarpus clade</taxon>
        <taxon>Arachis</taxon>
    </lineage>
</organism>
<dbReference type="Proteomes" id="UP000289738">
    <property type="component" value="Chromosome A06"/>
</dbReference>
<keyword evidence="1" id="KW-1133">Transmembrane helix</keyword>
<proteinExistence type="predicted"/>
<dbReference type="Gene3D" id="1.20.120.1770">
    <property type="match status" value="1"/>
</dbReference>